<keyword evidence="3" id="KW-0216">Detoxification</keyword>
<name>A0A1T4TS72_9BACT</name>
<evidence type="ECO:0000313" key="13">
    <source>
        <dbReference type="Proteomes" id="UP000190367"/>
    </source>
</evidence>
<dbReference type="STRING" id="634771.SAMN04488128_106160"/>
<dbReference type="InterPro" id="IPR004136">
    <property type="entry name" value="NMO"/>
</dbReference>
<evidence type="ECO:0000313" key="12">
    <source>
        <dbReference type="EMBL" id="SKA43290.1"/>
    </source>
</evidence>
<dbReference type="GO" id="GO:0018580">
    <property type="term" value="F:nitronate monooxygenase activity"/>
    <property type="evidence" value="ECO:0007669"/>
    <property type="project" value="InterPro"/>
</dbReference>
<dbReference type="GO" id="GO:0009636">
    <property type="term" value="P:response to toxic substance"/>
    <property type="evidence" value="ECO:0007669"/>
    <property type="project" value="UniProtKB-KW"/>
</dbReference>
<sequence length="362" mass="37886">MKTMEWKNRLASLLGIDYPFVQAPMLGITTPAMVAAVSNGGGLGSLPVGGLPPARVAALIAEVKALTSRPFAVNLFTYEVPPADQPERFDQLQQYLQQLYRTNGLTVPTVAFDTVKTHAYQEQLPVLLEAGISLVSFTFGIPDDASIALLKAKGCLLLGTATSVEEALALQAAGCDAVVAQGIEAGGHRGSFLPGPLPQVATMALVPQIIDRVTVPVIAAGGIADGRSAAAAFCLGASGVQCGSVLLRSPESAATPHHKERVGAVTETGTRITRAFSGRWARGIANILMDGIEASGLPLNVYPVQDALTQAVRKVAKELDNPDFIVMYAGQAAQLAKPLPAAVIMEAMRTAAEKILSGILWR</sequence>
<dbReference type="FunFam" id="3.20.20.70:FF:000154">
    <property type="entry name" value="Probable nitronate monooxygenase"/>
    <property type="match status" value="1"/>
</dbReference>
<comment type="similarity">
    <text evidence="2">Belongs to the nitronate monooxygenase family. NMO class I subfamily.</text>
</comment>
<dbReference type="AlphaFoldDB" id="A0A1T4TS72"/>
<dbReference type="RefSeq" id="WP_078672526.1">
    <property type="nucleotide sequence ID" value="NZ_FUWZ01000006.1"/>
</dbReference>
<gene>
    <name evidence="12" type="ORF">SAMN04488128_106160</name>
</gene>
<dbReference type="EMBL" id="FUWZ01000006">
    <property type="protein sequence ID" value="SKA43290.1"/>
    <property type="molecule type" value="Genomic_DNA"/>
</dbReference>
<evidence type="ECO:0000256" key="7">
    <source>
        <dbReference type="ARBA" id="ARBA00023002"/>
    </source>
</evidence>
<proteinExistence type="inferred from homology"/>
<keyword evidence="5" id="KW-0288">FMN</keyword>
<evidence type="ECO:0000256" key="10">
    <source>
        <dbReference type="ARBA" id="ARBA00049401"/>
    </source>
</evidence>
<evidence type="ECO:0000256" key="5">
    <source>
        <dbReference type="ARBA" id="ARBA00022643"/>
    </source>
</evidence>
<evidence type="ECO:0000256" key="8">
    <source>
        <dbReference type="ARBA" id="ARBA00023033"/>
    </source>
</evidence>
<comment type="cofactor">
    <cofactor evidence="1">
        <name>FMN</name>
        <dbReference type="ChEBI" id="CHEBI:58210"/>
    </cofactor>
</comment>
<evidence type="ECO:0000256" key="4">
    <source>
        <dbReference type="ARBA" id="ARBA00022630"/>
    </source>
</evidence>
<evidence type="ECO:0000256" key="9">
    <source>
        <dbReference type="ARBA" id="ARBA00031155"/>
    </source>
</evidence>
<keyword evidence="6" id="KW-0547">Nucleotide-binding</keyword>
<dbReference type="Proteomes" id="UP000190367">
    <property type="component" value="Unassembled WGS sequence"/>
</dbReference>
<dbReference type="Pfam" id="PF03060">
    <property type="entry name" value="NMO"/>
    <property type="match status" value="1"/>
</dbReference>
<keyword evidence="4" id="KW-0285">Flavoprotein</keyword>
<dbReference type="Gene3D" id="3.20.20.70">
    <property type="entry name" value="Aldolase class I"/>
    <property type="match status" value="1"/>
</dbReference>
<evidence type="ECO:0000256" key="11">
    <source>
        <dbReference type="ARBA" id="ARBA00067136"/>
    </source>
</evidence>
<evidence type="ECO:0000256" key="3">
    <source>
        <dbReference type="ARBA" id="ARBA00022575"/>
    </source>
</evidence>
<dbReference type="CDD" id="cd04730">
    <property type="entry name" value="NPD_like"/>
    <property type="match status" value="1"/>
</dbReference>
<keyword evidence="13" id="KW-1185">Reference proteome</keyword>
<keyword evidence="7" id="KW-0560">Oxidoreductase</keyword>
<dbReference type="PANTHER" id="PTHR42747:SF3">
    <property type="entry name" value="NITRONATE MONOOXYGENASE-RELATED"/>
    <property type="match status" value="1"/>
</dbReference>
<dbReference type="SUPFAM" id="SSF51412">
    <property type="entry name" value="Inosine monophosphate dehydrogenase (IMPDH)"/>
    <property type="match status" value="1"/>
</dbReference>
<reference evidence="13" key="1">
    <citation type="submission" date="2017-02" db="EMBL/GenBank/DDBJ databases">
        <authorList>
            <person name="Varghese N."/>
            <person name="Submissions S."/>
        </authorList>
    </citation>
    <scope>NUCLEOTIDE SEQUENCE [LARGE SCALE GENOMIC DNA]</scope>
    <source>
        <strain evidence="13">DSM 22224</strain>
    </source>
</reference>
<dbReference type="GO" id="GO:0000166">
    <property type="term" value="F:nucleotide binding"/>
    <property type="evidence" value="ECO:0007669"/>
    <property type="project" value="UniProtKB-KW"/>
</dbReference>
<dbReference type="InterPro" id="IPR013785">
    <property type="entry name" value="Aldolase_TIM"/>
</dbReference>
<organism evidence="12 13">
    <name type="scientific">Chitinophaga eiseniae</name>
    <dbReference type="NCBI Taxonomy" id="634771"/>
    <lineage>
        <taxon>Bacteria</taxon>
        <taxon>Pseudomonadati</taxon>
        <taxon>Bacteroidota</taxon>
        <taxon>Chitinophagia</taxon>
        <taxon>Chitinophagales</taxon>
        <taxon>Chitinophagaceae</taxon>
        <taxon>Chitinophaga</taxon>
    </lineage>
</organism>
<evidence type="ECO:0000256" key="1">
    <source>
        <dbReference type="ARBA" id="ARBA00001917"/>
    </source>
</evidence>
<protein>
    <recommendedName>
        <fullName evidence="11">Nitronate monooxygenase</fullName>
    </recommendedName>
    <alternativeName>
        <fullName evidence="9">Propionate 3-nitronate monooxygenase</fullName>
    </alternativeName>
</protein>
<comment type="catalytic activity">
    <reaction evidence="10">
        <text>3 propionate 3-nitronate + 3 O2 + H2O = 3 3-oxopropanoate + 2 nitrate + nitrite + H2O2 + 3 H(+)</text>
        <dbReference type="Rhea" id="RHEA:57332"/>
        <dbReference type="ChEBI" id="CHEBI:15377"/>
        <dbReference type="ChEBI" id="CHEBI:15378"/>
        <dbReference type="ChEBI" id="CHEBI:15379"/>
        <dbReference type="ChEBI" id="CHEBI:16240"/>
        <dbReference type="ChEBI" id="CHEBI:16301"/>
        <dbReference type="ChEBI" id="CHEBI:17632"/>
        <dbReference type="ChEBI" id="CHEBI:33190"/>
        <dbReference type="ChEBI" id="CHEBI:136067"/>
    </reaction>
</comment>
<accession>A0A1T4TS72</accession>
<dbReference type="PANTHER" id="PTHR42747">
    <property type="entry name" value="NITRONATE MONOOXYGENASE-RELATED"/>
    <property type="match status" value="1"/>
</dbReference>
<evidence type="ECO:0000256" key="2">
    <source>
        <dbReference type="ARBA" id="ARBA00009881"/>
    </source>
</evidence>
<keyword evidence="8" id="KW-0503">Monooxygenase</keyword>
<evidence type="ECO:0000256" key="6">
    <source>
        <dbReference type="ARBA" id="ARBA00022741"/>
    </source>
</evidence>